<keyword evidence="4" id="KW-1185">Reference proteome</keyword>
<sequence>MKLLSRISAVLCALYLLTACSSWDRTFGAYLKPVEGELYRAQAVPELDNAHVIIYRPYSEWAEEELEAPTVYVNGEPVVNISSNGYQMLALTPGQYQFMLKRPFFGLDLFFLEDSFLAEQPINFNRIASFSLDVAGGATYYLRYAELTSPRLDPAAVDMPLGDGPMQFVSHASAKAELEQTRQLNPVVKLSIPVQDTAPQVVGNKSWWWF</sequence>
<feature type="domain" description="DUF2846" evidence="2">
    <location>
        <begin position="48"/>
        <end position="149"/>
    </location>
</feature>
<protein>
    <submittedName>
        <fullName evidence="3">DUF2846 domain-containing protein</fullName>
    </submittedName>
</protein>
<comment type="caution">
    <text evidence="3">The sequence shown here is derived from an EMBL/GenBank/DDBJ whole genome shotgun (WGS) entry which is preliminary data.</text>
</comment>
<feature type="chain" id="PRO_5046731523" evidence="1">
    <location>
        <begin position="25"/>
        <end position="210"/>
    </location>
</feature>
<evidence type="ECO:0000256" key="1">
    <source>
        <dbReference type="SAM" id="SignalP"/>
    </source>
</evidence>
<dbReference type="Pfam" id="PF11008">
    <property type="entry name" value="DUF2846"/>
    <property type="match status" value="1"/>
</dbReference>
<evidence type="ECO:0000313" key="4">
    <source>
        <dbReference type="Proteomes" id="UP001500604"/>
    </source>
</evidence>
<evidence type="ECO:0000313" key="3">
    <source>
        <dbReference type="EMBL" id="GAA4651875.1"/>
    </source>
</evidence>
<accession>A0ABP8VA29</accession>
<reference evidence="4" key="1">
    <citation type="journal article" date="2019" name="Int. J. Syst. Evol. Microbiol.">
        <title>The Global Catalogue of Microorganisms (GCM) 10K type strain sequencing project: providing services to taxonomists for standard genome sequencing and annotation.</title>
        <authorList>
            <consortium name="The Broad Institute Genomics Platform"/>
            <consortium name="The Broad Institute Genome Sequencing Center for Infectious Disease"/>
            <person name="Wu L."/>
            <person name="Ma J."/>
        </authorList>
    </citation>
    <scope>NUCLEOTIDE SEQUENCE [LARGE SCALE GENOMIC DNA]</scope>
    <source>
        <strain evidence="4">JCM 17805</strain>
    </source>
</reference>
<dbReference type="EMBL" id="BAABFL010000464">
    <property type="protein sequence ID" value="GAA4651875.1"/>
    <property type="molecule type" value="Genomic_DNA"/>
</dbReference>
<dbReference type="PROSITE" id="PS51257">
    <property type="entry name" value="PROKAR_LIPOPROTEIN"/>
    <property type="match status" value="1"/>
</dbReference>
<dbReference type="Proteomes" id="UP001500604">
    <property type="component" value="Unassembled WGS sequence"/>
</dbReference>
<dbReference type="RefSeq" id="WP_345198334.1">
    <property type="nucleotide sequence ID" value="NZ_BAABFL010000464.1"/>
</dbReference>
<proteinExistence type="predicted"/>
<organism evidence="3 4">
    <name type="scientific">Kistimonas scapharcae</name>
    <dbReference type="NCBI Taxonomy" id="1036133"/>
    <lineage>
        <taxon>Bacteria</taxon>
        <taxon>Pseudomonadati</taxon>
        <taxon>Pseudomonadota</taxon>
        <taxon>Gammaproteobacteria</taxon>
        <taxon>Oceanospirillales</taxon>
        <taxon>Endozoicomonadaceae</taxon>
        <taxon>Kistimonas</taxon>
    </lineage>
</organism>
<dbReference type="InterPro" id="IPR022548">
    <property type="entry name" value="DUF2846"/>
</dbReference>
<feature type="signal peptide" evidence="1">
    <location>
        <begin position="1"/>
        <end position="24"/>
    </location>
</feature>
<keyword evidence="1" id="KW-0732">Signal</keyword>
<evidence type="ECO:0000259" key="2">
    <source>
        <dbReference type="Pfam" id="PF11008"/>
    </source>
</evidence>
<name>A0ABP8VA29_9GAMM</name>
<gene>
    <name evidence="3" type="ORF">GCM10023116_41590</name>
</gene>